<accession>A0A1I6QVA2</accession>
<evidence type="ECO:0000259" key="1">
    <source>
        <dbReference type="Pfam" id="PF20576"/>
    </source>
</evidence>
<proteinExistence type="predicted"/>
<feature type="domain" description="HEWD" evidence="1">
    <location>
        <begin position="33"/>
        <end position="92"/>
    </location>
</feature>
<evidence type="ECO:0000313" key="3">
    <source>
        <dbReference type="Proteomes" id="UP000199199"/>
    </source>
</evidence>
<sequence>MGLAEFFTIFRRYMQRLPNTVTVICVQFAYPPMSVELRTPTARVCERCGRGERWDETLEAWQLATEDGEKKVGNPHCLHEWDINGAFNPIQGN</sequence>
<dbReference type="Proteomes" id="UP000199199">
    <property type="component" value="Unassembled WGS sequence"/>
</dbReference>
<protein>
    <recommendedName>
        <fullName evidence="1">HEWD domain-containing protein</fullName>
    </recommendedName>
</protein>
<evidence type="ECO:0000313" key="2">
    <source>
        <dbReference type="EMBL" id="SFS56375.1"/>
    </source>
</evidence>
<dbReference type="AlphaFoldDB" id="A0A1I6QVA2"/>
<gene>
    <name evidence="2" type="ORF">SAMN04488556_1602</name>
</gene>
<dbReference type="InterPro" id="IPR046782">
    <property type="entry name" value="HEWD"/>
</dbReference>
<dbReference type="Pfam" id="PF20576">
    <property type="entry name" value="HEWD"/>
    <property type="match status" value="1"/>
</dbReference>
<reference evidence="3" key="1">
    <citation type="submission" date="2016-10" db="EMBL/GenBank/DDBJ databases">
        <authorList>
            <person name="Varghese N."/>
            <person name="Submissions S."/>
        </authorList>
    </citation>
    <scope>NUCLEOTIDE SEQUENCE [LARGE SCALE GENOMIC DNA]</scope>
    <source>
        <strain evidence="3">DSM 22427</strain>
    </source>
</reference>
<organism evidence="2 3">
    <name type="scientific">Halostagnicola kamekurae</name>
    <dbReference type="NCBI Taxonomy" id="619731"/>
    <lineage>
        <taxon>Archaea</taxon>
        <taxon>Methanobacteriati</taxon>
        <taxon>Methanobacteriota</taxon>
        <taxon>Stenosarchaea group</taxon>
        <taxon>Halobacteria</taxon>
        <taxon>Halobacteriales</taxon>
        <taxon>Natrialbaceae</taxon>
        <taxon>Halostagnicola</taxon>
    </lineage>
</organism>
<dbReference type="EMBL" id="FOZS01000001">
    <property type="protein sequence ID" value="SFS56375.1"/>
    <property type="molecule type" value="Genomic_DNA"/>
</dbReference>
<keyword evidence="3" id="KW-1185">Reference proteome</keyword>
<name>A0A1I6QVA2_9EURY</name>